<dbReference type="InterPro" id="IPR000160">
    <property type="entry name" value="GGDEF_dom"/>
</dbReference>
<feature type="transmembrane region" description="Helical" evidence="4">
    <location>
        <begin position="12"/>
        <end position="32"/>
    </location>
</feature>
<keyword evidence="2" id="KW-1003">Cell membrane</keyword>
<name>A0ABT3X217_9BACL</name>
<dbReference type="InterPro" id="IPR003660">
    <property type="entry name" value="HAMP_dom"/>
</dbReference>
<dbReference type="SUPFAM" id="SSF158472">
    <property type="entry name" value="HAMP domain-like"/>
    <property type="match status" value="1"/>
</dbReference>
<evidence type="ECO:0000256" key="2">
    <source>
        <dbReference type="ARBA" id="ARBA00022475"/>
    </source>
</evidence>
<dbReference type="Pfam" id="PF00990">
    <property type="entry name" value="GGDEF"/>
    <property type="match status" value="1"/>
</dbReference>
<dbReference type="SMART" id="SM00052">
    <property type="entry name" value="EAL"/>
    <property type="match status" value="1"/>
</dbReference>
<dbReference type="Gene3D" id="6.10.340.10">
    <property type="match status" value="1"/>
</dbReference>
<dbReference type="PROSITE" id="PS50883">
    <property type="entry name" value="EAL"/>
    <property type="match status" value="1"/>
</dbReference>
<organism evidence="8 9">
    <name type="scientific">Tumebacillus lacus</name>
    <dbReference type="NCBI Taxonomy" id="2995335"/>
    <lineage>
        <taxon>Bacteria</taxon>
        <taxon>Bacillati</taxon>
        <taxon>Bacillota</taxon>
        <taxon>Bacilli</taxon>
        <taxon>Bacillales</taxon>
        <taxon>Alicyclobacillaceae</taxon>
        <taxon>Tumebacillus</taxon>
    </lineage>
</organism>
<comment type="caution">
    <text evidence="8">The sequence shown here is derived from an EMBL/GenBank/DDBJ whole genome shotgun (WGS) entry which is preliminary data.</text>
</comment>
<gene>
    <name evidence="8" type="ORF">OS242_13515</name>
</gene>
<keyword evidence="9" id="KW-1185">Reference proteome</keyword>
<feature type="domain" description="EAL" evidence="5">
    <location>
        <begin position="583"/>
        <end position="837"/>
    </location>
</feature>
<keyword evidence="4" id="KW-0812">Transmembrane</keyword>
<evidence type="ECO:0000256" key="1">
    <source>
        <dbReference type="ARBA" id="ARBA00004236"/>
    </source>
</evidence>
<sequence>MKRNLVTTQILVRVGFVMAVIGIVTALVTIWFTKAEVENYLASEVHASKEVIASAMDSNQRAAQTVERLVERRLSTVSAAIAKALADKKTADEVSREELEQLKEEFHLFDISLFERKGDDIVITQSTDSMELGLSTKGWGYWHTAFQQLMSGLTVDVGKGYSERHFWVGPISKSEWDDKYLKYAYYYDGTTSYMINPYVLDQELYQLTREFGPSQMIEKLVSENPTIEEIAVINVPAWMKGEANVIVEPDVDTPVLFGRHEHLVPEDREMLEKTMLDGDERHVTFVEDGLQKAKYYLPMDDQRVMALTANYTRHATMERRLVALLAVAFFCCFVIIILTVRVIAIRRLQPLQQIEAYLARIAEGDFSTDLDVRENNELGWLARQISAMAAKLNLLIEEVNSKAQDAITQMAFYDDLTNLPNRRLFKRRLQAAMAEAELRGEMMAVMFLDLDRFKFVNDSLGHTTGDLLLQNVAKRLSGVLPEHAILARMGGDEFTILLPKVEGDSDCVVVARSILDGFEIPLRFDNHEFRLSTSIGIAVYPRDGEDDTTLLKNADAAMYHAKESGRNNFQLYSRTMNATILEQLQLEQSLHQALELEEFVLYYQPQVNVYTGKMIGMEALIRWNHPEHGMISPALFIPIAENTGLIEPIGDWVLRRACRQLIEWQEAGLPPVCVAVNLSARQFQKQNFVEQIAEVLQETGLDPQYLELEVTESLAMTHADRAVSKLYELKHLGVKLSIDDFGTGYSSLNYLKRFPIDTLKIDRSFVGDITSNEGDATIVTTIIAMAHTLEMKVIAEGVENEEQLEFLYGQGCDQMQGYLFSPPRPAEEIEKMLRGGLDNFYTRRIET</sequence>
<dbReference type="PANTHER" id="PTHR44757">
    <property type="entry name" value="DIGUANYLATE CYCLASE DGCP"/>
    <property type="match status" value="1"/>
</dbReference>
<dbReference type="InterPro" id="IPR001633">
    <property type="entry name" value="EAL_dom"/>
</dbReference>
<dbReference type="NCBIfam" id="TIGR00254">
    <property type="entry name" value="GGDEF"/>
    <property type="match status" value="1"/>
</dbReference>
<dbReference type="Pfam" id="PF00563">
    <property type="entry name" value="EAL"/>
    <property type="match status" value="1"/>
</dbReference>
<dbReference type="CDD" id="cd01948">
    <property type="entry name" value="EAL"/>
    <property type="match status" value="1"/>
</dbReference>
<feature type="transmembrane region" description="Helical" evidence="4">
    <location>
        <begin position="321"/>
        <end position="344"/>
    </location>
</feature>
<accession>A0ABT3X217</accession>
<evidence type="ECO:0000313" key="9">
    <source>
        <dbReference type="Proteomes" id="UP001208017"/>
    </source>
</evidence>
<dbReference type="SUPFAM" id="SSF141868">
    <property type="entry name" value="EAL domain-like"/>
    <property type="match status" value="1"/>
</dbReference>
<dbReference type="Pfam" id="PF00672">
    <property type="entry name" value="HAMP"/>
    <property type="match status" value="1"/>
</dbReference>
<proteinExistence type="predicted"/>
<evidence type="ECO:0000259" key="5">
    <source>
        <dbReference type="PROSITE" id="PS50883"/>
    </source>
</evidence>
<feature type="domain" description="GGDEF" evidence="7">
    <location>
        <begin position="441"/>
        <end position="574"/>
    </location>
</feature>
<dbReference type="PROSITE" id="PS50887">
    <property type="entry name" value="GGDEF"/>
    <property type="match status" value="1"/>
</dbReference>
<dbReference type="PROSITE" id="PS50885">
    <property type="entry name" value="HAMP"/>
    <property type="match status" value="1"/>
</dbReference>
<dbReference type="SUPFAM" id="SSF55073">
    <property type="entry name" value="Nucleotide cyclase"/>
    <property type="match status" value="1"/>
</dbReference>
<dbReference type="Gene3D" id="3.30.70.270">
    <property type="match status" value="1"/>
</dbReference>
<dbReference type="SMART" id="SM00304">
    <property type="entry name" value="HAMP"/>
    <property type="match status" value="1"/>
</dbReference>
<dbReference type="RefSeq" id="WP_267152206.1">
    <property type="nucleotide sequence ID" value="NZ_JAPMLT010000007.1"/>
</dbReference>
<evidence type="ECO:0000256" key="4">
    <source>
        <dbReference type="SAM" id="Phobius"/>
    </source>
</evidence>
<dbReference type="Gene3D" id="3.20.20.450">
    <property type="entry name" value="EAL domain"/>
    <property type="match status" value="1"/>
</dbReference>
<dbReference type="PANTHER" id="PTHR44757:SF2">
    <property type="entry name" value="BIOFILM ARCHITECTURE MAINTENANCE PROTEIN MBAA"/>
    <property type="match status" value="1"/>
</dbReference>
<dbReference type="InterPro" id="IPR043128">
    <property type="entry name" value="Rev_trsase/Diguanyl_cyclase"/>
</dbReference>
<evidence type="ECO:0000259" key="7">
    <source>
        <dbReference type="PROSITE" id="PS50887"/>
    </source>
</evidence>
<dbReference type="EMBL" id="JAPMLT010000007">
    <property type="protein sequence ID" value="MCX7570962.1"/>
    <property type="molecule type" value="Genomic_DNA"/>
</dbReference>
<evidence type="ECO:0000313" key="8">
    <source>
        <dbReference type="EMBL" id="MCX7570962.1"/>
    </source>
</evidence>
<dbReference type="InterPro" id="IPR029787">
    <property type="entry name" value="Nucleotide_cyclase"/>
</dbReference>
<feature type="domain" description="HAMP" evidence="6">
    <location>
        <begin position="345"/>
        <end position="397"/>
    </location>
</feature>
<dbReference type="InterPro" id="IPR035919">
    <property type="entry name" value="EAL_sf"/>
</dbReference>
<evidence type="ECO:0000259" key="6">
    <source>
        <dbReference type="PROSITE" id="PS50885"/>
    </source>
</evidence>
<dbReference type="Proteomes" id="UP001208017">
    <property type="component" value="Unassembled WGS sequence"/>
</dbReference>
<keyword evidence="3 4" id="KW-0472">Membrane</keyword>
<reference evidence="8 9" key="1">
    <citation type="submission" date="2022-11" db="EMBL/GenBank/DDBJ databases">
        <title>Study of microbial diversity in lake waters.</title>
        <authorList>
            <person name="Zhang J."/>
        </authorList>
    </citation>
    <scope>NUCLEOTIDE SEQUENCE [LARGE SCALE GENOMIC DNA]</scope>
    <source>
        <strain evidence="8 9">DT12</strain>
    </source>
</reference>
<comment type="subcellular location">
    <subcellularLocation>
        <location evidence="1">Cell membrane</location>
    </subcellularLocation>
</comment>
<protein>
    <submittedName>
        <fullName evidence="8">EAL domain-containing protein</fullName>
    </submittedName>
</protein>
<dbReference type="CDD" id="cd06225">
    <property type="entry name" value="HAMP"/>
    <property type="match status" value="1"/>
</dbReference>
<dbReference type="CDD" id="cd01949">
    <property type="entry name" value="GGDEF"/>
    <property type="match status" value="1"/>
</dbReference>
<evidence type="ECO:0000256" key="3">
    <source>
        <dbReference type="ARBA" id="ARBA00023136"/>
    </source>
</evidence>
<keyword evidence="4" id="KW-1133">Transmembrane helix</keyword>
<dbReference type="InterPro" id="IPR052155">
    <property type="entry name" value="Biofilm_reg_signaling"/>
</dbReference>
<dbReference type="SMART" id="SM00267">
    <property type="entry name" value="GGDEF"/>
    <property type="match status" value="1"/>
</dbReference>